<organism evidence="1 2">
    <name type="scientific">Arctium lappa</name>
    <name type="common">Greater burdock</name>
    <name type="synonym">Lappa major</name>
    <dbReference type="NCBI Taxonomy" id="4217"/>
    <lineage>
        <taxon>Eukaryota</taxon>
        <taxon>Viridiplantae</taxon>
        <taxon>Streptophyta</taxon>
        <taxon>Embryophyta</taxon>
        <taxon>Tracheophyta</taxon>
        <taxon>Spermatophyta</taxon>
        <taxon>Magnoliopsida</taxon>
        <taxon>eudicotyledons</taxon>
        <taxon>Gunneridae</taxon>
        <taxon>Pentapetalae</taxon>
        <taxon>asterids</taxon>
        <taxon>campanulids</taxon>
        <taxon>Asterales</taxon>
        <taxon>Asteraceae</taxon>
        <taxon>Carduoideae</taxon>
        <taxon>Cardueae</taxon>
        <taxon>Arctiinae</taxon>
        <taxon>Arctium</taxon>
    </lineage>
</organism>
<reference evidence="2" key="1">
    <citation type="journal article" date="2022" name="Mol. Ecol. Resour.">
        <title>The genomes of chicory, endive, great burdock and yacon provide insights into Asteraceae palaeo-polyploidization history and plant inulin production.</title>
        <authorList>
            <person name="Fan W."/>
            <person name="Wang S."/>
            <person name="Wang H."/>
            <person name="Wang A."/>
            <person name="Jiang F."/>
            <person name="Liu H."/>
            <person name="Zhao H."/>
            <person name="Xu D."/>
            <person name="Zhang Y."/>
        </authorList>
    </citation>
    <scope>NUCLEOTIDE SEQUENCE [LARGE SCALE GENOMIC DNA]</scope>
    <source>
        <strain evidence="2">cv. Niubang</strain>
    </source>
</reference>
<keyword evidence="2" id="KW-1185">Reference proteome</keyword>
<gene>
    <name evidence="1" type="ORF">L6452_35814</name>
</gene>
<accession>A0ACB8Y808</accession>
<protein>
    <submittedName>
        <fullName evidence="1">Uncharacterized protein</fullName>
    </submittedName>
</protein>
<dbReference type="Proteomes" id="UP001055879">
    <property type="component" value="Linkage Group LG13"/>
</dbReference>
<name>A0ACB8Y808_ARCLA</name>
<evidence type="ECO:0000313" key="2">
    <source>
        <dbReference type="Proteomes" id="UP001055879"/>
    </source>
</evidence>
<sequence>MTTGSNSPINLTGDEDELHCNTQSPATNAQGRKLKSFVWQHMDRQLLTDGTIKATCNHCKGTFNANSSSGTSHLKRHIEKCPKRMNHDIKKICISSSPSSGDTSNMPLRNPNVNFEEGMVSRIKITLFDLFDEYKGVACGSTSPIATSLGMPNVSHGVGCGEDQMDDILEYKMFLSKKRKVDNEKSELEPYLEEKNPDVMGKCSSYSVDGEEDEDENEVNEDFFTLE</sequence>
<evidence type="ECO:0000313" key="1">
    <source>
        <dbReference type="EMBL" id="KAI3681032.1"/>
    </source>
</evidence>
<proteinExistence type="predicted"/>
<reference evidence="1 2" key="2">
    <citation type="journal article" date="2022" name="Mol. Ecol. Resour.">
        <title>The genomes of chicory, endive, great burdock and yacon provide insights into Asteraceae paleo-polyploidization history and plant inulin production.</title>
        <authorList>
            <person name="Fan W."/>
            <person name="Wang S."/>
            <person name="Wang H."/>
            <person name="Wang A."/>
            <person name="Jiang F."/>
            <person name="Liu H."/>
            <person name="Zhao H."/>
            <person name="Xu D."/>
            <person name="Zhang Y."/>
        </authorList>
    </citation>
    <scope>NUCLEOTIDE SEQUENCE [LARGE SCALE GENOMIC DNA]</scope>
    <source>
        <strain evidence="2">cv. Niubang</strain>
    </source>
</reference>
<dbReference type="EMBL" id="CM042059">
    <property type="protein sequence ID" value="KAI3681032.1"/>
    <property type="molecule type" value="Genomic_DNA"/>
</dbReference>
<comment type="caution">
    <text evidence="1">The sequence shown here is derived from an EMBL/GenBank/DDBJ whole genome shotgun (WGS) entry which is preliminary data.</text>
</comment>